<comment type="caution">
    <text evidence="7">The sequence shown here is derived from an EMBL/GenBank/DDBJ whole genome shotgun (WGS) entry which is preliminary data.</text>
</comment>
<evidence type="ECO:0000256" key="1">
    <source>
        <dbReference type="ARBA" id="ARBA00023015"/>
    </source>
</evidence>
<dbReference type="OrthoDB" id="9776746at2"/>
<dbReference type="InterPro" id="IPR012318">
    <property type="entry name" value="HTH_CRP"/>
</dbReference>
<organism evidence="7 8">
    <name type="scientific">Cohnella faecalis</name>
    <dbReference type="NCBI Taxonomy" id="2315694"/>
    <lineage>
        <taxon>Bacteria</taxon>
        <taxon>Bacillati</taxon>
        <taxon>Bacillota</taxon>
        <taxon>Bacilli</taxon>
        <taxon>Bacillales</taxon>
        <taxon>Paenibacillaceae</taxon>
        <taxon>Cohnella</taxon>
    </lineage>
</organism>
<feature type="domain" description="HTH crp-type" evidence="6">
    <location>
        <begin position="150"/>
        <end position="215"/>
    </location>
</feature>
<dbReference type="Proteomes" id="UP000266340">
    <property type="component" value="Unassembled WGS sequence"/>
</dbReference>
<gene>
    <name evidence="7" type="ORF">D3H35_07110</name>
</gene>
<dbReference type="GO" id="GO:0003700">
    <property type="term" value="F:DNA-binding transcription factor activity"/>
    <property type="evidence" value="ECO:0007669"/>
    <property type="project" value="TreeGrafter"/>
</dbReference>
<accession>A0A398CWZ7</accession>
<evidence type="ECO:0000256" key="4">
    <source>
        <dbReference type="ARBA" id="ARBA00023163"/>
    </source>
</evidence>
<dbReference type="EMBL" id="QXJM01000027">
    <property type="protein sequence ID" value="RIE04357.1"/>
    <property type="molecule type" value="Genomic_DNA"/>
</dbReference>
<dbReference type="InterPro" id="IPR036390">
    <property type="entry name" value="WH_DNA-bd_sf"/>
</dbReference>
<keyword evidence="3" id="KW-0010">Activator</keyword>
<feature type="domain" description="Cyclic nucleotide-binding" evidence="5">
    <location>
        <begin position="33"/>
        <end position="136"/>
    </location>
</feature>
<keyword evidence="8" id="KW-1185">Reference proteome</keyword>
<dbReference type="PROSITE" id="PS51063">
    <property type="entry name" value="HTH_CRP_2"/>
    <property type="match status" value="1"/>
</dbReference>
<dbReference type="InterPro" id="IPR000595">
    <property type="entry name" value="cNMP-bd_dom"/>
</dbReference>
<dbReference type="SMART" id="SM00100">
    <property type="entry name" value="cNMP"/>
    <property type="match status" value="1"/>
</dbReference>
<dbReference type="InterPro" id="IPR036388">
    <property type="entry name" value="WH-like_DNA-bd_sf"/>
</dbReference>
<dbReference type="Gene3D" id="2.60.120.10">
    <property type="entry name" value="Jelly Rolls"/>
    <property type="match status" value="1"/>
</dbReference>
<reference evidence="7 8" key="1">
    <citation type="submission" date="2018-09" db="EMBL/GenBank/DDBJ databases">
        <title>Cohnella cavernae sp. nov., isolated from a karst cave.</title>
        <authorList>
            <person name="Zhu H."/>
        </authorList>
    </citation>
    <scope>NUCLEOTIDE SEQUENCE [LARGE SCALE GENOMIC DNA]</scope>
    <source>
        <strain evidence="7 8">K2E09-144</strain>
    </source>
</reference>
<keyword evidence="2" id="KW-0238">DNA-binding</keyword>
<dbReference type="SUPFAM" id="SSF46785">
    <property type="entry name" value="Winged helix' DNA-binding domain"/>
    <property type="match status" value="1"/>
</dbReference>
<dbReference type="InterPro" id="IPR014710">
    <property type="entry name" value="RmlC-like_jellyroll"/>
</dbReference>
<dbReference type="AlphaFoldDB" id="A0A398CWZ7"/>
<dbReference type="PANTHER" id="PTHR24567">
    <property type="entry name" value="CRP FAMILY TRANSCRIPTIONAL REGULATORY PROTEIN"/>
    <property type="match status" value="1"/>
</dbReference>
<protein>
    <submittedName>
        <fullName evidence="7">Crp/Fnr family transcriptional regulator</fullName>
    </submittedName>
</protein>
<evidence type="ECO:0000256" key="3">
    <source>
        <dbReference type="ARBA" id="ARBA00023159"/>
    </source>
</evidence>
<dbReference type="InterPro" id="IPR018490">
    <property type="entry name" value="cNMP-bd_dom_sf"/>
</dbReference>
<dbReference type="Gene3D" id="1.10.10.10">
    <property type="entry name" value="Winged helix-like DNA-binding domain superfamily/Winged helix DNA-binding domain"/>
    <property type="match status" value="1"/>
</dbReference>
<dbReference type="Pfam" id="PF13545">
    <property type="entry name" value="HTH_Crp_2"/>
    <property type="match status" value="1"/>
</dbReference>
<evidence type="ECO:0000259" key="6">
    <source>
        <dbReference type="PROSITE" id="PS51063"/>
    </source>
</evidence>
<keyword evidence="4" id="KW-0804">Transcription</keyword>
<dbReference type="SUPFAM" id="SSF51206">
    <property type="entry name" value="cAMP-binding domain-like"/>
    <property type="match status" value="1"/>
</dbReference>
<evidence type="ECO:0000259" key="5">
    <source>
        <dbReference type="PROSITE" id="PS50042"/>
    </source>
</evidence>
<dbReference type="InterPro" id="IPR050397">
    <property type="entry name" value="Env_Response_Regulators"/>
</dbReference>
<evidence type="ECO:0000313" key="8">
    <source>
        <dbReference type="Proteomes" id="UP000266340"/>
    </source>
</evidence>
<dbReference type="PROSITE" id="PS50042">
    <property type="entry name" value="CNMP_BINDING_3"/>
    <property type="match status" value="1"/>
</dbReference>
<dbReference type="GO" id="GO:0003677">
    <property type="term" value="F:DNA binding"/>
    <property type="evidence" value="ECO:0007669"/>
    <property type="project" value="UniProtKB-KW"/>
</dbReference>
<sequence length="223" mass="24830">MISESLTSRVLDSFPCLSAVTAEEWNEAQPTVRTFPAKSCIFQRKDASSYGMFLLSGTARISRIAEDGGESVISILKAGEVCALLVLSGLSDRDYPGALTAESEVEALFVAKQSFLNWLQTHAEIRSVVFGGLLDNLLSISVQYDGRRLEPLDGRLAKALLRTTSEQKQLLNMTHHELAVEIGSAREVVSRALRRYRQRGWIETGRGWIRIVRREELESMLGD</sequence>
<dbReference type="GO" id="GO:0005829">
    <property type="term" value="C:cytosol"/>
    <property type="evidence" value="ECO:0007669"/>
    <property type="project" value="TreeGrafter"/>
</dbReference>
<proteinExistence type="predicted"/>
<dbReference type="SMART" id="SM00419">
    <property type="entry name" value="HTH_CRP"/>
    <property type="match status" value="1"/>
</dbReference>
<evidence type="ECO:0000256" key="2">
    <source>
        <dbReference type="ARBA" id="ARBA00023125"/>
    </source>
</evidence>
<name>A0A398CWZ7_9BACL</name>
<dbReference type="RefSeq" id="WP_119148396.1">
    <property type="nucleotide sequence ID" value="NZ_JBHSOV010000042.1"/>
</dbReference>
<dbReference type="PANTHER" id="PTHR24567:SF74">
    <property type="entry name" value="HTH-TYPE TRANSCRIPTIONAL REGULATOR ARCR"/>
    <property type="match status" value="1"/>
</dbReference>
<evidence type="ECO:0000313" key="7">
    <source>
        <dbReference type="EMBL" id="RIE04357.1"/>
    </source>
</evidence>
<keyword evidence="1" id="KW-0805">Transcription regulation</keyword>
<dbReference type="Pfam" id="PF00027">
    <property type="entry name" value="cNMP_binding"/>
    <property type="match status" value="1"/>
</dbReference>
<dbReference type="CDD" id="cd00038">
    <property type="entry name" value="CAP_ED"/>
    <property type="match status" value="1"/>
</dbReference>